<sequence>MATPSAGPDDADNGSKQSFLELAQQAQAARNLIIKSRAKIESHKFKEAYLKRKIKASEQHSKELDLIIHKKQIIADKLKQNSEMQGM</sequence>
<keyword evidence="2" id="KW-1185">Reference proteome</keyword>
<gene>
    <name evidence="1" type="ORF">PtA15_17A70</name>
</gene>
<dbReference type="EMBL" id="CP110437">
    <property type="protein sequence ID" value="WAQ92589.1"/>
    <property type="molecule type" value="Genomic_DNA"/>
</dbReference>
<protein>
    <recommendedName>
        <fullName evidence="3">V-type proton ATPase subunit G</fullName>
    </recommendedName>
</protein>
<evidence type="ECO:0000313" key="1">
    <source>
        <dbReference type="EMBL" id="WAQ92589.1"/>
    </source>
</evidence>
<dbReference type="GeneID" id="77805469"/>
<evidence type="ECO:0000313" key="2">
    <source>
        <dbReference type="Proteomes" id="UP001164743"/>
    </source>
</evidence>
<reference evidence="1" key="1">
    <citation type="submission" date="2022-10" db="EMBL/GenBank/DDBJ databases">
        <title>Puccinia triticina Genome sequencing and assembly.</title>
        <authorList>
            <person name="Li C."/>
        </authorList>
    </citation>
    <scope>NUCLEOTIDE SEQUENCE</scope>
    <source>
        <strain evidence="1">Pt15</strain>
    </source>
</reference>
<evidence type="ECO:0008006" key="3">
    <source>
        <dbReference type="Google" id="ProtNLM"/>
    </source>
</evidence>
<dbReference type="RefSeq" id="XP_053028144.1">
    <property type="nucleotide sequence ID" value="XM_053164575.1"/>
</dbReference>
<accession>A0ABY7D753</accession>
<organism evidence="1 2">
    <name type="scientific">Puccinia triticina</name>
    <dbReference type="NCBI Taxonomy" id="208348"/>
    <lineage>
        <taxon>Eukaryota</taxon>
        <taxon>Fungi</taxon>
        <taxon>Dikarya</taxon>
        <taxon>Basidiomycota</taxon>
        <taxon>Pucciniomycotina</taxon>
        <taxon>Pucciniomycetes</taxon>
        <taxon>Pucciniales</taxon>
        <taxon>Pucciniaceae</taxon>
        <taxon>Puccinia</taxon>
    </lineage>
</organism>
<name>A0ABY7D753_9BASI</name>
<proteinExistence type="predicted"/>
<dbReference type="Proteomes" id="UP001164743">
    <property type="component" value="Chromosome 17A"/>
</dbReference>